<dbReference type="AlphaFoldDB" id="A0A0U9HR04"/>
<dbReference type="PANTHER" id="PTHR10566:SF113">
    <property type="entry name" value="PROTEIN ACTIVITY OF BC1 COMPLEX KINASE 7, CHLOROPLASTIC"/>
    <property type="match status" value="1"/>
</dbReference>
<dbReference type="PANTHER" id="PTHR10566">
    <property type="entry name" value="CHAPERONE-ACTIVITY OF BC1 COMPLEX CABC1 -RELATED"/>
    <property type="match status" value="1"/>
</dbReference>
<dbReference type="STRING" id="86166.TAGGR_2357"/>
<dbReference type="Gene3D" id="1.10.510.10">
    <property type="entry name" value="Transferase(Phosphotransferase) domain 1"/>
    <property type="match status" value="1"/>
</dbReference>
<dbReference type="GO" id="GO:0004672">
    <property type="term" value="F:protein kinase activity"/>
    <property type="evidence" value="ECO:0007669"/>
    <property type="project" value="InterPro"/>
</dbReference>
<evidence type="ECO:0000256" key="1">
    <source>
        <dbReference type="ARBA" id="ARBA00009670"/>
    </source>
</evidence>
<keyword evidence="2" id="KW-0472">Membrane</keyword>
<dbReference type="Proteomes" id="UP000054976">
    <property type="component" value="Unassembled WGS sequence"/>
</dbReference>
<keyword evidence="5" id="KW-1185">Reference proteome</keyword>
<dbReference type="CDD" id="cd05121">
    <property type="entry name" value="ABC1_ADCK3-like"/>
    <property type="match status" value="1"/>
</dbReference>
<dbReference type="Pfam" id="PF03109">
    <property type="entry name" value="ABC1"/>
    <property type="match status" value="1"/>
</dbReference>
<dbReference type="RefSeq" id="WP_059176897.1">
    <property type="nucleotide sequence ID" value="NZ_BCNO01000002.1"/>
</dbReference>
<evidence type="ECO:0000259" key="3">
    <source>
        <dbReference type="PROSITE" id="PS50011"/>
    </source>
</evidence>
<organism evidence="4 5">
    <name type="scientific">Thermodesulfovibrio aggregans</name>
    <dbReference type="NCBI Taxonomy" id="86166"/>
    <lineage>
        <taxon>Bacteria</taxon>
        <taxon>Pseudomonadati</taxon>
        <taxon>Nitrospirota</taxon>
        <taxon>Thermodesulfovibrionia</taxon>
        <taxon>Thermodesulfovibrionales</taxon>
        <taxon>Thermodesulfovibrionaceae</taxon>
        <taxon>Thermodesulfovibrio</taxon>
    </lineage>
</organism>
<comment type="caution">
    <text evidence="4">The sequence shown here is derived from an EMBL/GenBank/DDBJ whole genome shotgun (WGS) entry which is preliminary data.</text>
</comment>
<evidence type="ECO:0000313" key="4">
    <source>
        <dbReference type="EMBL" id="GAQ95464.1"/>
    </source>
</evidence>
<dbReference type="OrthoDB" id="9795390at2"/>
<name>A0A0U9HR04_9BACT</name>
<evidence type="ECO:0000313" key="5">
    <source>
        <dbReference type="Proteomes" id="UP000054976"/>
    </source>
</evidence>
<keyword evidence="2" id="KW-0812">Transmembrane</keyword>
<protein>
    <submittedName>
        <fullName evidence="4">Ubiquinone biosynthesis protein</fullName>
    </submittedName>
</protein>
<feature type="domain" description="Protein kinase" evidence="3">
    <location>
        <begin position="130"/>
        <end position="467"/>
    </location>
</feature>
<dbReference type="InterPro" id="IPR050154">
    <property type="entry name" value="UbiB_kinase"/>
</dbReference>
<dbReference type="PROSITE" id="PS50011">
    <property type="entry name" value="PROTEIN_KINASE_DOM"/>
    <property type="match status" value="1"/>
</dbReference>
<sequence length="564" mass="65294">MDFFKIKKTYYSAKRFQEIVNVFIKHGFGQIIDQIHLGRFIALKKRIKTFGRWPYYKITAPERLRIAFEELGPTFIKLGQLLSSRPDLVTIAYAQEFKKLQDRVAPFESEKIYEVIEKELGVSIEKVFHSINPEPIGSASIAQVHEAVLKDGKEVIVKVRRPGIKQQIMLDLTILHNLAKLIEKYIPESKIFDPIGIVEEFSRAITKEIDFRREASNAIVFRENFKDSPNVYIPYVFKEFTTEKILVMEKVKGVRIDDVESLNKKGFNIERLLNNLIEMYFKQIFDHGFFHADPHPGNILVMDNSSIALIDFGIVQRIDEEFKEIYANIALAIINQNTDKLINEYLKLGIIPEEIDKEKLKRELKEDLEDLLFPLYTYKIEEIRISELIESIMKVALKHRLRFLPELLLIDKVLIMLEGLTRELCPKISIIELLKPYAKKIISKRLQPDFYLKKTLKALNEFKEAAVNIPFQLKTLLRKAVKDEITIRMYHVNLPEFIKDIDKASNKISFALIVSAMILSSAIMHAAEVKPLVHGISVFGLITGIFAFFLGLWLIISIIRSGKL</sequence>
<comment type="similarity">
    <text evidence="1">Belongs to the protein kinase superfamily. ADCK protein kinase family.</text>
</comment>
<keyword evidence="2" id="KW-1133">Transmembrane helix</keyword>
<dbReference type="SUPFAM" id="SSF56112">
    <property type="entry name" value="Protein kinase-like (PK-like)"/>
    <property type="match status" value="1"/>
</dbReference>
<dbReference type="InterPro" id="IPR004147">
    <property type="entry name" value="ABC1_dom"/>
</dbReference>
<feature type="transmembrane region" description="Helical" evidence="2">
    <location>
        <begin position="533"/>
        <end position="556"/>
    </location>
</feature>
<evidence type="ECO:0000256" key="2">
    <source>
        <dbReference type="SAM" id="Phobius"/>
    </source>
</evidence>
<dbReference type="InterPro" id="IPR000719">
    <property type="entry name" value="Prot_kinase_dom"/>
</dbReference>
<dbReference type="GO" id="GO:0005524">
    <property type="term" value="F:ATP binding"/>
    <property type="evidence" value="ECO:0007669"/>
    <property type="project" value="InterPro"/>
</dbReference>
<keyword evidence="4" id="KW-0830">Ubiquinone</keyword>
<feature type="transmembrane region" description="Helical" evidence="2">
    <location>
        <begin position="508"/>
        <end position="527"/>
    </location>
</feature>
<proteinExistence type="inferred from homology"/>
<reference evidence="5" key="1">
    <citation type="submission" date="2016-01" db="EMBL/GenBank/DDBJ databases">
        <title>Draft genome sequence of Thermodesulfovibrio aggregans strain TGE-P1.</title>
        <authorList>
            <person name="Sekiguchi Y."/>
            <person name="Ohashi A."/>
            <person name="Matsuura N."/>
            <person name="Tourlousse M.D."/>
        </authorList>
    </citation>
    <scope>NUCLEOTIDE SEQUENCE [LARGE SCALE GENOMIC DNA]</scope>
    <source>
        <strain evidence="5">TGE-P1</strain>
    </source>
</reference>
<gene>
    <name evidence="4" type="ORF">TAGGR_2357</name>
</gene>
<dbReference type="InterPro" id="IPR011009">
    <property type="entry name" value="Kinase-like_dom_sf"/>
</dbReference>
<dbReference type="EMBL" id="BCNO01000002">
    <property type="protein sequence ID" value="GAQ95464.1"/>
    <property type="molecule type" value="Genomic_DNA"/>
</dbReference>
<accession>A0A0U9HR04</accession>